<feature type="domain" description="CBS" evidence="4">
    <location>
        <begin position="100"/>
        <end position="160"/>
    </location>
</feature>
<feature type="domain" description="CBS" evidence="4">
    <location>
        <begin position="10"/>
        <end position="67"/>
    </location>
</feature>
<evidence type="ECO:0000256" key="1">
    <source>
        <dbReference type="ARBA" id="ARBA00023122"/>
    </source>
</evidence>
<evidence type="ECO:0000313" key="5">
    <source>
        <dbReference type="EMBL" id="KAB7833812.1"/>
    </source>
</evidence>
<evidence type="ECO:0000256" key="2">
    <source>
        <dbReference type="PROSITE-ProRule" id="PRU00703"/>
    </source>
</evidence>
<evidence type="ECO:0000259" key="4">
    <source>
        <dbReference type="PROSITE" id="PS51371"/>
    </source>
</evidence>
<keyword evidence="1 2" id="KW-0129">CBS domain</keyword>
<dbReference type="PROSITE" id="PS50914">
    <property type="entry name" value="BON"/>
    <property type="match status" value="1"/>
</dbReference>
<comment type="caution">
    <text evidence="5">The sequence shown here is derived from an EMBL/GenBank/DDBJ whole genome shotgun (WGS) entry which is preliminary data.</text>
</comment>
<dbReference type="InterPro" id="IPR017080">
    <property type="entry name" value="UCP036990_CBS_BON"/>
</dbReference>
<dbReference type="InterPro" id="IPR007055">
    <property type="entry name" value="BON_dom"/>
</dbReference>
<dbReference type="SUPFAM" id="SSF54631">
    <property type="entry name" value="CBS-domain pair"/>
    <property type="match status" value="1"/>
</dbReference>
<dbReference type="Gene3D" id="3.10.580.10">
    <property type="entry name" value="CBS-domain"/>
    <property type="match status" value="1"/>
</dbReference>
<name>A0A5N5VYE2_STRMB</name>
<dbReference type="InterPro" id="IPR046342">
    <property type="entry name" value="CBS_dom_sf"/>
</dbReference>
<evidence type="ECO:0000259" key="3">
    <source>
        <dbReference type="PROSITE" id="PS50914"/>
    </source>
</evidence>
<gene>
    <name evidence="5" type="ORF">FRZ00_32305</name>
</gene>
<evidence type="ECO:0000313" key="6">
    <source>
        <dbReference type="Proteomes" id="UP000327000"/>
    </source>
</evidence>
<sequence>MYHRSVGEIMTSEVAHARADTPHRDLVTLLRLRRVSGVPVVDHDDKVIGVVSEADLLRLRTDGTGAGHRGRWPGLPPLVPVPRRLEAGAARAPVTAAALMSTPAVTVHPYQRAADAARVMDRHHVNRLPVVDEEDRLIGIVTRHDLLRVFVRTDEAIRAEVAEVLVPAAGTAPPGGVTVSVRDGVVTLGGTAAPEAAAAAVRGAWRVDGVVGVVSRLSSGRRRDDT</sequence>
<protein>
    <submittedName>
        <fullName evidence="5">CBS domain-containing protein</fullName>
    </submittedName>
</protein>
<reference evidence="5 6" key="1">
    <citation type="journal article" date="2019" name="Microb. Cell Fact.">
        <title>Exploring novel herbicidin analogues by transcriptional regulator overexpression and MS/MS molecular networking.</title>
        <authorList>
            <person name="Shi Y."/>
            <person name="Gu R."/>
            <person name="Li Y."/>
            <person name="Wang X."/>
            <person name="Ren W."/>
            <person name="Li X."/>
            <person name="Wang L."/>
            <person name="Xie Y."/>
            <person name="Hong B."/>
        </authorList>
    </citation>
    <scope>NUCLEOTIDE SEQUENCE [LARGE SCALE GENOMIC DNA]</scope>
    <source>
        <strain evidence="5 6">US-43</strain>
    </source>
</reference>
<dbReference type="Pfam" id="PF04972">
    <property type="entry name" value="BON"/>
    <property type="match status" value="1"/>
</dbReference>
<dbReference type="PIRSF" id="PIRSF036990">
    <property type="entry name" value="UCP036990_CBS_BON"/>
    <property type="match status" value="1"/>
</dbReference>
<dbReference type="OrthoDB" id="2111978at2"/>
<dbReference type="Pfam" id="PF00571">
    <property type="entry name" value="CBS"/>
    <property type="match status" value="2"/>
</dbReference>
<dbReference type="PANTHER" id="PTHR43080:SF29">
    <property type="entry name" value="OS02G0818000 PROTEIN"/>
    <property type="match status" value="1"/>
</dbReference>
<dbReference type="EMBL" id="VOKX01000127">
    <property type="protein sequence ID" value="KAB7833812.1"/>
    <property type="molecule type" value="Genomic_DNA"/>
</dbReference>
<dbReference type="SMART" id="SM00116">
    <property type="entry name" value="CBS"/>
    <property type="match status" value="2"/>
</dbReference>
<feature type="domain" description="BON" evidence="3">
    <location>
        <begin position="153"/>
        <end position="221"/>
    </location>
</feature>
<accession>A0A5N5VYE2</accession>
<dbReference type="Gene3D" id="3.30.1340.30">
    <property type="match status" value="1"/>
</dbReference>
<dbReference type="CDD" id="cd04586">
    <property type="entry name" value="CBS_pair_BON_assoc"/>
    <property type="match status" value="1"/>
</dbReference>
<proteinExistence type="predicted"/>
<dbReference type="AlphaFoldDB" id="A0A5N5VYE2"/>
<dbReference type="PROSITE" id="PS51371">
    <property type="entry name" value="CBS"/>
    <property type="match status" value="2"/>
</dbReference>
<dbReference type="InterPro" id="IPR000644">
    <property type="entry name" value="CBS_dom"/>
</dbReference>
<keyword evidence="6" id="KW-1185">Reference proteome</keyword>
<dbReference type="RefSeq" id="WP_152265964.1">
    <property type="nucleotide sequence ID" value="NZ_VOKX01000127.1"/>
</dbReference>
<dbReference type="InterPro" id="IPR051257">
    <property type="entry name" value="Diverse_CBS-Domain"/>
</dbReference>
<organism evidence="5 6">
    <name type="scientific">Streptomyces mobaraensis</name>
    <name type="common">Streptoverticillium mobaraense</name>
    <dbReference type="NCBI Taxonomy" id="35621"/>
    <lineage>
        <taxon>Bacteria</taxon>
        <taxon>Bacillati</taxon>
        <taxon>Actinomycetota</taxon>
        <taxon>Actinomycetes</taxon>
        <taxon>Kitasatosporales</taxon>
        <taxon>Streptomycetaceae</taxon>
        <taxon>Streptomyces</taxon>
    </lineage>
</organism>
<dbReference type="PANTHER" id="PTHR43080">
    <property type="entry name" value="CBS DOMAIN-CONTAINING PROTEIN CBSX3, MITOCHONDRIAL"/>
    <property type="match status" value="1"/>
</dbReference>
<dbReference type="Proteomes" id="UP000327000">
    <property type="component" value="Unassembled WGS sequence"/>
</dbReference>